<evidence type="ECO:0000256" key="11">
    <source>
        <dbReference type="ARBA" id="ARBA00023180"/>
    </source>
</evidence>
<dbReference type="SUPFAM" id="SSF49899">
    <property type="entry name" value="Concanavalin A-like lectins/glucanases"/>
    <property type="match status" value="1"/>
</dbReference>
<feature type="domain" description="EGF-like" evidence="17">
    <location>
        <begin position="303"/>
        <end position="341"/>
    </location>
</feature>
<dbReference type="CDD" id="cd11304">
    <property type="entry name" value="Cadherin_repeat"/>
    <property type="match status" value="2"/>
</dbReference>
<dbReference type="Bgee" id="ENSGACG00000000415">
    <property type="expression patterns" value="Expressed in telencephalon and 4 other cell types or tissues"/>
</dbReference>
<dbReference type="SMART" id="SM00179">
    <property type="entry name" value="EGF_CA"/>
    <property type="match status" value="3"/>
</dbReference>
<dbReference type="InterPro" id="IPR049883">
    <property type="entry name" value="NOTCH1_EGF-like"/>
</dbReference>
<reference evidence="19" key="2">
    <citation type="submission" date="2024-04" db="UniProtKB">
        <authorList>
            <consortium name="Ensembl"/>
        </authorList>
    </citation>
    <scope>IDENTIFICATION</scope>
</reference>
<keyword evidence="6" id="KW-0677">Repeat</keyword>
<keyword evidence="2" id="KW-0217">Developmental protein</keyword>
<dbReference type="InterPro" id="IPR018097">
    <property type="entry name" value="EGF_Ca-bd_CS"/>
</dbReference>
<evidence type="ECO:0000256" key="9">
    <source>
        <dbReference type="ARBA" id="ARBA00023136"/>
    </source>
</evidence>
<dbReference type="Pfam" id="PF00008">
    <property type="entry name" value="EGF"/>
    <property type="match status" value="1"/>
</dbReference>
<dbReference type="PROSITE" id="PS00010">
    <property type="entry name" value="ASX_HYDROXYL"/>
    <property type="match status" value="1"/>
</dbReference>
<dbReference type="FunFam" id="2.60.120.200:FF:000035">
    <property type="entry name" value="FAT atypical cadherin 3"/>
    <property type="match status" value="1"/>
</dbReference>
<dbReference type="InterPro" id="IPR001791">
    <property type="entry name" value="Laminin_G"/>
</dbReference>
<feature type="domain" description="Cadherin" evidence="18">
    <location>
        <begin position="2"/>
        <end position="58"/>
    </location>
</feature>
<dbReference type="InterPro" id="IPR013320">
    <property type="entry name" value="ConA-like_dom_sf"/>
</dbReference>
<dbReference type="PROSITE" id="PS50025">
    <property type="entry name" value="LAM_G_DOMAIN"/>
    <property type="match status" value="1"/>
</dbReference>
<keyword evidence="9 15" id="KW-0472">Membrane</keyword>
<evidence type="ECO:0000256" key="2">
    <source>
        <dbReference type="ARBA" id="ARBA00022473"/>
    </source>
</evidence>
<dbReference type="InterPro" id="IPR050906">
    <property type="entry name" value="Notch_signaling"/>
</dbReference>
<keyword evidence="3 13" id="KW-0245">EGF-like domain</keyword>
<evidence type="ECO:0000256" key="3">
    <source>
        <dbReference type="ARBA" id="ARBA00022536"/>
    </source>
</evidence>
<feature type="disulfide bond" evidence="13">
    <location>
        <begin position="642"/>
        <end position="651"/>
    </location>
</feature>
<dbReference type="PANTHER" id="PTHR24044:SF511">
    <property type="entry name" value="EGF-LIKE DOMAIN-CONTAINING PROTEIN"/>
    <property type="match status" value="1"/>
</dbReference>
<sequence length="1120" mass="121641">EFVLEKDGTLVANQVFRRDLATEYAIIIQVTDSGKPRMSSTSMLTVRVIEESLHRPVALPLQVHIVTMEDEFPGGVIGQLHATDADPYDALTFGHAPLAQRSLFKISPRDGKIIALGGLDAGRYALNASVSDGRFAVPVPVSVHVEQVTPEMLREAVTIRFESVAPQDFVALHLKSMLKVLRKAASSQQRDKLHLLSLQPVGGTQQLDMLVAVETAGGGYYKTAYLTQKLSASRRQLEEVLRVSAILDKNCSGLECRGAQCEQSILLDSHSLATYSTPRVSFVSPRFHRTSHCTCNGEGCYHLFKQCEGQPCPADMQCVSIQATRGHYACQCPTGKLGECAGHSSLSFSGNSYIKYRLSEWLQEELKVSLRIRTLQRRGIIMYTHTEPCLVLKLEDGKLWFQLACGLGSDGGDNPDMLGISGHHINDGSWHTVALELNRNFSSVALDDSYVERRSAAPFTQPLSPDRSIYFGALVQPPNSRSLVDSQKDPQVLEGFQGCLDSVTLNNNELPLQNKRSRYAEVVGLTDLKLGCILYPDACLQQPCRNAAICTSLPSGGFSCTCKPQYTGGRCEMEITACIPNPCQNGGACRPIGNAFLCSCRRGFKGLICEEDVNECDQGNPDGECDNSGVCVNTYGSFYCNCTAGFVGQRCGLRPVVVPDMQAGHTVVGKEELIGIAVVLLVIITLILLFIAFRKKVFQKNYSRNNLSLVQDPATAALLNKANGVQFKTLHCTPGDPLHLYSETGHGAIVAGGGGMMGPPQVPVRPMAYTPCFQGDPRSTLEKLVDGRGVEHTEMSTFHPESPRILSGTTRRGIVVCSVAPNLPPVSPCRSDCDSLRKSPWDDEGEMVDMAEEVTCFSGSNKSSNSEVQSLSSFQSDACDDNASIVTVIRLVNDAVDTIESEVSVMDYSYGQTYNRAYHWDTSDWMPSTRLSDIEEVPGYEAGPGINVAGTAPRLEGSTRELESDYYLGGYDIDSDYPHPHEEEFLSQDQLSPPLPTGEDYAELYVPLPTNTPISKDSTLSSGSTGHQHALPRFHPSQYLPPHQMPVGEAPRGDFSSSINGISPGNGGTDVGLSVGASSASGMFAHCSLDDSEHGSNFDSMDEICRGVTIITDSQQQTEV</sequence>
<evidence type="ECO:0000259" key="16">
    <source>
        <dbReference type="PROSITE" id="PS50025"/>
    </source>
</evidence>
<evidence type="ECO:0000256" key="15">
    <source>
        <dbReference type="SAM" id="Phobius"/>
    </source>
</evidence>
<keyword evidence="10 13" id="KW-1015">Disulfide bond</keyword>
<dbReference type="GO" id="GO:0005509">
    <property type="term" value="F:calcium ion binding"/>
    <property type="evidence" value="ECO:0007669"/>
    <property type="project" value="UniProtKB-UniRule"/>
</dbReference>
<feature type="disulfide bond" evidence="13">
    <location>
        <begin position="562"/>
        <end position="571"/>
    </location>
</feature>
<dbReference type="InterPro" id="IPR000152">
    <property type="entry name" value="EGF-type_Asp/Asn_hydroxyl_site"/>
</dbReference>
<dbReference type="GO" id="GO:0005112">
    <property type="term" value="F:Notch binding"/>
    <property type="evidence" value="ECO:0007669"/>
    <property type="project" value="TreeGrafter"/>
</dbReference>
<comment type="caution">
    <text evidence="13">Lacks conserved residue(s) required for the propagation of feature annotation.</text>
</comment>
<dbReference type="SUPFAM" id="SSF57196">
    <property type="entry name" value="EGF/Laminin"/>
    <property type="match status" value="3"/>
</dbReference>
<dbReference type="GO" id="GO:0016020">
    <property type="term" value="C:membrane"/>
    <property type="evidence" value="ECO:0007669"/>
    <property type="project" value="UniProtKB-SubCell"/>
</dbReference>
<dbReference type="SMART" id="SM00282">
    <property type="entry name" value="LamG"/>
    <property type="match status" value="1"/>
</dbReference>
<accession>G3N5G5</accession>
<evidence type="ECO:0000256" key="14">
    <source>
        <dbReference type="SAM" id="MobiDB-lite"/>
    </source>
</evidence>
<comment type="subcellular location">
    <subcellularLocation>
        <location evidence="1">Membrane</location>
        <topology evidence="1">Single-pass membrane protein</topology>
    </subcellularLocation>
</comment>
<dbReference type="CDD" id="cd00054">
    <property type="entry name" value="EGF_CA"/>
    <property type="match status" value="3"/>
</dbReference>
<dbReference type="PROSITE" id="PS50026">
    <property type="entry name" value="EGF_3"/>
    <property type="match status" value="4"/>
</dbReference>
<dbReference type="Gene3D" id="2.60.40.60">
    <property type="entry name" value="Cadherins"/>
    <property type="match status" value="1"/>
</dbReference>
<dbReference type="GO" id="GO:0001764">
    <property type="term" value="P:neuron migration"/>
    <property type="evidence" value="ECO:0007669"/>
    <property type="project" value="UniProtKB-ARBA"/>
</dbReference>
<feature type="domain" description="EGF-like" evidence="17">
    <location>
        <begin position="574"/>
        <end position="610"/>
    </location>
</feature>
<dbReference type="PANTHER" id="PTHR24044">
    <property type="entry name" value="NOTCH LIGAND FAMILY MEMBER"/>
    <property type="match status" value="1"/>
</dbReference>
<dbReference type="PROSITE" id="PS00022">
    <property type="entry name" value="EGF_1"/>
    <property type="match status" value="3"/>
</dbReference>
<keyword evidence="5" id="KW-0732">Signal</keyword>
<dbReference type="GO" id="GO:0048667">
    <property type="term" value="P:cell morphogenesis involved in neuron differentiation"/>
    <property type="evidence" value="ECO:0007669"/>
    <property type="project" value="UniProtKB-ARBA"/>
</dbReference>
<proteinExistence type="predicted"/>
<evidence type="ECO:0000259" key="18">
    <source>
        <dbReference type="PROSITE" id="PS50268"/>
    </source>
</evidence>
<dbReference type="PROSITE" id="PS01187">
    <property type="entry name" value="EGF_CA"/>
    <property type="match status" value="1"/>
</dbReference>
<dbReference type="InterPro" id="IPR001881">
    <property type="entry name" value="EGF-like_Ca-bd_dom"/>
</dbReference>
<dbReference type="CDD" id="cd00110">
    <property type="entry name" value="LamG"/>
    <property type="match status" value="1"/>
</dbReference>
<evidence type="ECO:0000259" key="17">
    <source>
        <dbReference type="PROSITE" id="PS50026"/>
    </source>
</evidence>
<evidence type="ECO:0000256" key="8">
    <source>
        <dbReference type="ARBA" id="ARBA00022989"/>
    </source>
</evidence>
<dbReference type="SMART" id="SM00181">
    <property type="entry name" value="EGF"/>
    <property type="match status" value="4"/>
</dbReference>
<dbReference type="PROSITE" id="PS01186">
    <property type="entry name" value="EGF_2"/>
    <property type="match status" value="2"/>
</dbReference>
<dbReference type="InterPro" id="IPR015919">
    <property type="entry name" value="Cadherin-like_sf"/>
</dbReference>
<evidence type="ECO:0000256" key="4">
    <source>
        <dbReference type="ARBA" id="ARBA00022692"/>
    </source>
</evidence>
<feature type="transmembrane region" description="Helical" evidence="15">
    <location>
        <begin position="673"/>
        <end position="693"/>
    </location>
</feature>
<keyword evidence="4 15" id="KW-0812">Transmembrane</keyword>
<evidence type="ECO:0000256" key="1">
    <source>
        <dbReference type="ARBA" id="ARBA00004167"/>
    </source>
</evidence>
<keyword evidence="8 15" id="KW-1133">Transmembrane helix</keyword>
<dbReference type="InterPro" id="IPR002126">
    <property type="entry name" value="Cadherin-like_dom"/>
</dbReference>
<dbReference type="AlphaFoldDB" id="G3N5G5"/>
<reference evidence="19" key="1">
    <citation type="submission" date="2006-01" db="EMBL/GenBank/DDBJ databases">
        <authorList>
            <person name="Lindblad-Toh K."/>
            <person name="Mauceli E."/>
            <person name="Grabherr M."/>
            <person name="Chang J.L."/>
            <person name="Lander E.S."/>
        </authorList>
    </citation>
    <scope>NUCLEOTIDE SEQUENCE [LARGE SCALE GENOMIC DNA]</scope>
</reference>
<dbReference type="PROSITE" id="PS50268">
    <property type="entry name" value="CADHERIN_2"/>
    <property type="match status" value="1"/>
</dbReference>
<keyword evidence="11" id="KW-0325">Glycoprotein</keyword>
<dbReference type="GO" id="GO:0048646">
    <property type="term" value="P:anatomical structure formation involved in morphogenesis"/>
    <property type="evidence" value="ECO:0007669"/>
    <property type="project" value="UniProtKB-ARBA"/>
</dbReference>
<dbReference type="Pfam" id="PF02210">
    <property type="entry name" value="Laminin_G_2"/>
    <property type="match status" value="1"/>
</dbReference>
<protein>
    <submittedName>
        <fullName evidence="19">FAT atypical cadherin 3a</fullName>
    </submittedName>
</protein>
<dbReference type="GO" id="GO:0043005">
    <property type="term" value="C:neuron projection"/>
    <property type="evidence" value="ECO:0007669"/>
    <property type="project" value="UniProtKB-ARBA"/>
</dbReference>
<evidence type="ECO:0000256" key="10">
    <source>
        <dbReference type="ARBA" id="ARBA00023157"/>
    </source>
</evidence>
<feature type="domain" description="EGF-like" evidence="17">
    <location>
        <begin position="535"/>
        <end position="572"/>
    </location>
</feature>
<dbReference type="InterPro" id="IPR000742">
    <property type="entry name" value="EGF"/>
</dbReference>
<name>G3N5G5_GASAC</name>
<dbReference type="FunFam" id="2.10.25.10:FF:000247">
    <property type="entry name" value="Delta/notch like EGF repeat containing"/>
    <property type="match status" value="1"/>
</dbReference>
<feature type="domain" description="EGF-like" evidence="17">
    <location>
        <begin position="612"/>
        <end position="652"/>
    </location>
</feature>
<dbReference type="SUPFAM" id="SSF49313">
    <property type="entry name" value="Cadherin-like"/>
    <property type="match status" value="2"/>
</dbReference>
<dbReference type="Pfam" id="PF07645">
    <property type="entry name" value="EGF_CA"/>
    <property type="match status" value="1"/>
</dbReference>
<evidence type="ECO:0000313" key="19">
    <source>
        <dbReference type="Ensembl" id="ENSGACP00000000538.1"/>
    </source>
</evidence>
<evidence type="ECO:0000256" key="5">
    <source>
        <dbReference type="ARBA" id="ARBA00022729"/>
    </source>
</evidence>
<dbReference type="Gene3D" id="2.10.25.10">
    <property type="entry name" value="Laminin"/>
    <property type="match status" value="3"/>
</dbReference>
<dbReference type="Ensembl" id="ENSGACT00000000538.1">
    <property type="protein sequence ID" value="ENSGACP00000000538.1"/>
    <property type="gene ID" value="ENSGACG00000000415.1"/>
</dbReference>
<evidence type="ECO:0000256" key="13">
    <source>
        <dbReference type="PROSITE-ProRule" id="PRU00076"/>
    </source>
</evidence>
<dbReference type="GO" id="GO:0007156">
    <property type="term" value="P:homophilic cell adhesion via plasma membrane adhesion molecules"/>
    <property type="evidence" value="ECO:0007669"/>
    <property type="project" value="InterPro"/>
</dbReference>
<keyword evidence="7 12" id="KW-0106">Calcium</keyword>
<feature type="disulfide bond" evidence="13">
    <location>
        <begin position="600"/>
        <end position="609"/>
    </location>
</feature>
<dbReference type="Gene3D" id="2.60.120.200">
    <property type="match status" value="1"/>
</dbReference>
<dbReference type="FunFam" id="2.60.40.60:FF:000090">
    <property type="entry name" value="FAT atypical cadherin 3"/>
    <property type="match status" value="1"/>
</dbReference>
<dbReference type="GO" id="GO:0009887">
    <property type="term" value="P:animal organ morphogenesis"/>
    <property type="evidence" value="ECO:0007669"/>
    <property type="project" value="UniProtKB-ARBA"/>
</dbReference>
<dbReference type="FunFam" id="2.10.25.10:FF:000172">
    <property type="entry name" value="FAT atypical cadherin 3"/>
    <property type="match status" value="1"/>
</dbReference>
<feature type="region of interest" description="Disordered" evidence="14">
    <location>
        <begin position="1047"/>
        <end position="1067"/>
    </location>
</feature>
<evidence type="ECO:0000256" key="7">
    <source>
        <dbReference type="ARBA" id="ARBA00022837"/>
    </source>
</evidence>
<evidence type="ECO:0000256" key="12">
    <source>
        <dbReference type="PROSITE-ProRule" id="PRU00043"/>
    </source>
</evidence>
<dbReference type="GO" id="GO:0016358">
    <property type="term" value="P:dendrite development"/>
    <property type="evidence" value="ECO:0007669"/>
    <property type="project" value="UniProtKB-ARBA"/>
</dbReference>
<organism evidence="19">
    <name type="scientific">Gasterosteus aculeatus</name>
    <name type="common">Three-spined stickleback</name>
    <dbReference type="NCBI Taxonomy" id="69293"/>
    <lineage>
        <taxon>Eukaryota</taxon>
        <taxon>Metazoa</taxon>
        <taxon>Chordata</taxon>
        <taxon>Craniata</taxon>
        <taxon>Vertebrata</taxon>
        <taxon>Euteleostomi</taxon>
        <taxon>Actinopterygii</taxon>
        <taxon>Neopterygii</taxon>
        <taxon>Teleostei</taxon>
        <taxon>Neoteleostei</taxon>
        <taxon>Acanthomorphata</taxon>
        <taxon>Eupercaria</taxon>
        <taxon>Perciformes</taxon>
        <taxon>Cottioidei</taxon>
        <taxon>Gasterosteales</taxon>
        <taxon>Gasterosteidae</taxon>
        <taxon>Gasterosteus</taxon>
    </lineage>
</organism>
<feature type="domain" description="Laminin G" evidence="16">
    <location>
        <begin position="343"/>
        <end position="532"/>
    </location>
</feature>
<evidence type="ECO:0000256" key="6">
    <source>
        <dbReference type="ARBA" id="ARBA00022737"/>
    </source>
</evidence>
<dbReference type="GO" id="GO:0071944">
    <property type="term" value="C:cell periphery"/>
    <property type="evidence" value="ECO:0007669"/>
    <property type="project" value="UniProtKB-ARBA"/>
</dbReference>